<evidence type="ECO:0000313" key="7">
    <source>
        <dbReference type="Proteomes" id="UP000236434"/>
    </source>
</evidence>
<dbReference type="GO" id="GO:0015833">
    <property type="term" value="P:peptide transport"/>
    <property type="evidence" value="ECO:0007669"/>
    <property type="project" value="TreeGrafter"/>
</dbReference>
<keyword evidence="2" id="KW-0813">Transport</keyword>
<dbReference type="GO" id="GO:1904680">
    <property type="term" value="F:peptide transmembrane transporter activity"/>
    <property type="evidence" value="ECO:0007669"/>
    <property type="project" value="TreeGrafter"/>
</dbReference>
<dbReference type="EMBL" id="AZRL01000002">
    <property type="protein sequence ID" value="PNR98535.1"/>
    <property type="molecule type" value="Genomic_DNA"/>
</dbReference>
<evidence type="ECO:0000256" key="4">
    <source>
        <dbReference type="SAM" id="SignalP"/>
    </source>
</evidence>
<sequence>MRKVTTFLLVTFVLVSAFALAEKGPMPDKVYFGVRMQQDVAIQDVAAGNVDVFFTGVGAPTINSLPQSVLQNLDIYNIPSGSWSLLFNPIPNEPPYTVNVDGVEYFNPLAIQEVRYAMNYLINRQYLVDEILQGAGGVMYTMATPGQPGTQPYIDITANMGFTPEGNQDLAFEMIENAMNEAANLPENRGRLVKQGQWWTFDGQPVTLKFIIRVDDPNGRLPAGRYIADQIEKTGIRVERIEIDRYAAVDLAYYSNPADLQWHIYTEGWGAGATRKYWHHIVSQMYAPWYANMPGGQEPTFWNYEQDEIDELTQKVYAGNFATEEEYWDMILRATELGIRDSVRIYLTYQEDFFVANKDRFNRRMVYGLGDGLNQWSIITGDTVDRTLNVVQFSAQGSLFMGAWDPVGTDGFNDSYSINVASNMYDYGMFESPASADITPAKVVPRMETLDTKFVVDEKGEMVGLIEVPADAIRVDPDSKKWVPVGPGVTSVSVCTYDIIYGVWNHGISESLVDYMYATPYVWDLSVDSGQGDSRYDATYSASAMPGLEVEVARKVNADGSITVWFDYNFPVDDMYLASWGAPGWSVSQSGQPIGVSWEIVEALTRLVEHGGVSGREYTFSATAAGGNVYEVDVLEPVTVSDIKAELQKMIDERYVPIYIEDMVTPAEAVERYRAALAFVNEYNHAYIGNGPFMMTRYDPSARFVELTAVRDDRYPFERGYWNEYFETVRLNVDSIELAFAAIRGLDLPVTINVSEVLYPYDIYSPAPEGDVEVSLITPEGPVSFKAQVETAGTFVATIPGDVLNTLDPGTYAVVVTARSEGAIPSTYSTTIVVY</sequence>
<dbReference type="Pfam" id="PF00496">
    <property type="entry name" value="SBP_bac_5"/>
    <property type="match status" value="1"/>
</dbReference>
<organism evidence="6 7">
    <name type="scientific">Petrotoga olearia DSM 13574</name>
    <dbReference type="NCBI Taxonomy" id="1122955"/>
    <lineage>
        <taxon>Bacteria</taxon>
        <taxon>Thermotogati</taxon>
        <taxon>Thermotogota</taxon>
        <taxon>Thermotogae</taxon>
        <taxon>Petrotogales</taxon>
        <taxon>Petrotogaceae</taxon>
        <taxon>Petrotoga</taxon>
    </lineage>
</organism>
<evidence type="ECO:0000256" key="2">
    <source>
        <dbReference type="ARBA" id="ARBA00022448"/>
    </source>
</evidence>
<dbReference type="PANTHER" id="PTHR30290:SF9">
    <property type="entry name" value="OLIGOPEPTIDE-BINDING PROTEIN APPA"/>
    <property type="match status" value="1"/>
</dbReference>
<comment type="caution">
    <text evidence="6">The sequence shown here is derived from an EMBL/GenBank/DDBJ whole genome shotgun (WGS) entry which is preliminary data.</text>
</comment>
<evidence type="ECO:0000259" key="5">
    <source>
        <dbReference type="Pfam" id="PF00496"/>
    </source>
</evidence>
<name>A0A2K1P6W5_9BACT</name>
<proteinExistence type="inferred from homology"/>
<dbReference type="PANTHER" id="PTHR30290">
    <property type="entry name" value="PERIPLASMIC BINDING COMPONENT OF ABC TRANSPORTER"/>
    <property type="match status" value="1"/>
</dbReference>
<dbReference type="InterPro" id="IPR000914">
    <property type="entry name" value="SBP_5_dom"/>
</dbReference>
<feature type="domain" description="Solute-binding protein family 5" evidence="5">
    <location>
        <begin position="25"/>
        <end position="274"/>
    </location>
</feature>
<gene>
    <name evidence="6" type="ORF">X929_00380</name>
</gene>
<dbReference type="RefSeq" id="WP_103066094.1">
    <property type="nucleotide sequence ID" value="NZ_AZRL01000002.1"/>
</dbReference>
<dbReference type="Proteomes" id="UP000236434">
    <property type="component" value="Unassembled WGS sequence"/>
</dbReference>
<evidence type="ECO:0000256" key="1">
    <source>
        <dbReference type="ARBA" id="ARBA00005695"/>
    </source>
</evidence>
<dbReference type="OrthoDB" id="48849at2"/>
<dbReference type="InterPro" id="IPR039424">
    <property type="entry name" value="SBP_5"/>
</dbReference>
<dbReference type="Gene3D" id="3.10.105.10">
    <property type="entry name" value="Dipeptide-binding Protein, Domain 3"/>
    <property type="match status" value="1"/>
</dbReference>
<comment type="similarity">
    <text evidence="1">Belongs to the bacterial solute-binding protein 5 family.</text>
</comment>
<evidence type="ECO:0000256" key="3">
    <source>
        <dbReference type="ARBA" id="ARBA00022729"/>
    </source>
</evidence>
<feature type="chain" id="PRO_5014441444" description="Solute-binding protein family 5 domain-containing protein" evidence="4">
    <location>
        <begin position="22"/>
        <end position="835"/>
    </location>
</feature>
<feature type="signal peptide" evidence="4">
    <location>
        <begin position="1"/>
        <end position="21"/>
    </location>
</feature>
<reference evidence="6 7" key="1">
    <citation type="submission" date="2013-12" db="EMBL/GenBank/DDBJ databases">
        <title>Comparative genomics of Petrotoga isolates.</title>
        <authorList>
            <person name="Nesbo C.L."/>
            <person name="Charchuk R."/>
            <person name="Chow K."/>
        </authorList>
    </citation>
    <scope>NUCLEOTIDE SEQUENCE [LARGE SCALE GENOMIC DNA]</scope>
    <source>
        <strain evidence="6 7">DSM 13574</strain>
    </source>
</reference>
<evidence type="ECO:0000313" key="6">
    <source>
        <dbReference type="EMBL" id="PNR98535.1"/>
    </source>
</evidence>
<dbReference type="SUPFAM" id="SSF53850">
    <property type="entry name" value="Periplasmic binding protein-like II"/>
    <property type="match status" value="1"/>
</dbReference>
<dbReference type="AlphaFoldDB" id="A0A2K1P6W5"/>
<protein>
    <recommendedName>
        <fullName evidence="5">Solute-binding protein family 5 domain-containing protein</fullName>
    </recommendedName>
</protein>
<accession>A0A2K1P6W5</accession>
<keyword evidence="3 4" id="KW-0732">Signal</keyword>